<dbReference type="Proteomes" id="UP000001640">
    <property type="component" value="Chromosome 2"/>
</dbReference>
<dbReference type="OMA" id="RIFNPIH"/>
<evidence type="ECO:0000256" key="9">
    <source>
        <dbReference type="SAM" id="MobiDB-lite"/>
    </source>
</evidence>
<feature type="transmembrane region" description="Helical" evidence="8">
    <location>
        <begin position="241"/>
        <end position="260"/>
    </location>
</feature>
<dbReference type="AlphaFoldDB" id="G0VBQ3"/>
<dbReference type="HOGENOM" id="CLU_013430_11_1_1"/>
<evidence type="ECO:0000256" key="7">
    <source>
        <dbReference type="ARBA" id="ARBA00023136"/>
    </source>
</evidence>
<evidence type="ECO:0000259" key="10">
    <source>
        <dbReference type="Pfam" id="PF01545"/>
    </source>
</evidence>
<comment type="subcellular location">
    <subcellularLocation>
        <location evidence="8">Endoplasmic reticulum membrane</location>
        <topology evidence="8">Multi-pass membrane protein</topology>
    </subcellularLocation>
    <subcellularLocation>
        <location evidence="1">Membrane</location>
        <topology evidence="1">Multi-pass membrane protein</topology>
    </subcellularLocation>
</comment>
<evidence type="ECO:0000313" key="12">
    <source>
        <dbReference type="Proteomes" id="UP000001640"/>
    </source>
</evidence>
<keyword evidence="8" id="KW-0256">Endoplasmic reticulum</keyword>
<dbReference type="STRING" id="1064592.G0VBQ3"/>
<keyword evidence="3 8" id="KW-0813">Transport</keyword>
<keyword evidence="5 8" id="KW-1133">Transmembrane helix</keyword>
<feature type="region of interest" description="Disordered" evidence="9">
    <location>
        <begin position="611"/>
        <end position="642"/>
    </location>
</feature>
<dbReference type="RefSeq" id="XP_003674753.1">
    <property type="nucleotide sequence ID" value="XM_003674705.1"/>
</dbReference>
<feature type="domain" description="Cation efflux protein transmembrane" evidence="10">
    <location>
        <begin position="373"/>
        <end position="568"/>
    </location>
</feature>
<feature type="transmembrane region" description="Helical" evidence="8">
    <location>
        <begin position="441"/>
        <end position="465"/>
    </location>
</feature>
<feature type="transmembrane region" description="Helical" evidence="8">
    <location>
        <begin position="92"/>
        <end position="119"/>
    </location>
</feature>
<evidence type="ECO:0000256" key="3">
    <source>
        <dbReference type="ARBA" id="ARBA00022448"/>
    </source>
</evidence>
<dbReference type="GO" id="GO:0005789">
    <property type="term" value="C:endoplasmic reticulum membrane"/>
    <property type="evidence" value="ECO:0007669"/>
    <property type="project" value="UniProtKB-SubCell"/>
</dbReference>
<feature type="transmembrane region" description="Helical" evidence="8">
    <location>
        <begin position="539"/>
        <end position="560"/>
    </location>
</feature>
<dbReference type="SUPFAM" id="SSF161111">
    <property type="entry name" value="Cation efflux protein transmembrane domain-like"/>
    <property type="match status" value="1"/>
</dbReference>
<feature type="transmembrane region" description="Helical" evidence="8">
    <location>
        <begin position="159"/>
        <end position="177"/>
    </location>
</feature>
<dbReference type="FunCoup" id="G0VBQ3">
    <property type="interactions" value="37"/>
</dbReference>
<dbReference type="Gene3D" id="1.20.1510.10">
    <property type="entry name" value="Cation efflux protein transmembrane domain"/>
    <property type="match status" value="1"/>
</dbReference>
<dbReference type="FunFam" id="1.20.1510.10:FF:000014">
    <property type="entry name" value="Cation efflux protein/ zinc transporter"/>
    <property type="match status" value="1"/>
</dbReference>
<accession>G0VBQ3</accession>
<dbReference type="GO" id="GO:1904257">
    <property type="term" value="P:zinc ion import into Golgi lumen"/>
    <property type="evidence" value="ECO:0007669"/>
    <property type="project" value="TreeGrafter"/>
</dbReference>
<dbReference type="GO" id="GO:0031410">
    <property type="term" value="C:cytoplasmic vesicle"/>
    <property type="evidence" value="ECO:0007669"/>
    <property type="project" value="TreeGrafter"/>
</dbReference>
<dbReference type="InterPro" id="IPR058533">
    <property type="entry name" value="Cation_efflux_TM"/>
</dbReference>
<gene>
    <name evidence="11" type="primary">NCAS0B02950</name>
    <name evidence="11" type="ordered locus">NCAS_0B02950</name>
</gene>
<dbReference type="KEGG" id="ncs:NCAS_0B02950"/>
<dbReference type="PANTHER" id="PTHR45755">
    <property type="match status" value="1"/>
</dbReference>
<evidence type="ECO:0000256" key="5">
    <source>
        <dbReference type="ARBA" id="ARBA00022989"/>
    </source>
</evidence>
<feature type="compositionally biased region" description="Basic and acidic residues" evidence="9">
    <location>
        <begin position="618"/>
        <end position="640"/>
    </location>
</feature>
<dbReference type="GeneID" id="96901939"/>
<dbReference type="EMBL" id="HE576753">
    <property type="protein sequence ID" value="CCC68379.1"/>
    <property type="molecule type" value="Genomic_DNA"/>
</dbReference>
<dbReference type="Pfam" id="PF01545">
    <property type="entry name" value="Cation_efflux"/>
    <property type="match status" value="1"/>
</dbReference>
<keyword evidence="7 8" id="KW-0472">Membrane</keyword>
<evidence type="ECO:0000256" key="8">
    <source>
        <dbReference type="RuleBase" id="RU369017"/>
    </source>
</evidence>
<dbReference type="InterPro" id="IPR027469">
    <property type="entry name" value="Cation_efflux_TMD_sf"/>
</dbReference>
<evidence type="ECO:0000256" key="6">
    <source>
        <dbReference type="ARBA" id="ARBA00023065"/>
    </source>
</evidence>
<feature type="transmembrane region" description="Helical" evidence="8">
    <location>
        <begin position="131"/>
        <end position="153"/>
    </location>
</feature>
<dbReference type="InParanoid" id="G0VBQ3"/>
<feature type="transmembrane region" description="Helical" evidence="8">
    <location>
        <begin position="477"/>
        <end position="495"/>
    </location>
</feature>
<comment type="function">
    <text evidence="8">Functions as a zinc transporter.</text>
</comment>
<keyword evidence="6 8" id="KW-0406">Ion transport</keyword>
<dbReference type="NCBIfam" id="TIGR01297">
    <property type="entry name" value="CDF"/>
    <property type="match status" value="1"/>
</dbReference>
<dbReference type="InterPro" id="IPR002524">
    <property type="entry name" value="Cation_efflux"/>
</dbReference>
<keyword evidence="12" id="KW-1185">Reference proteome</keyword>
<dbReference type="InterPro" id="IPR045316">
    <property type="entry name" value="Msc2-like"/>
</dbReference>
<dbReference type="GO" id="GO:0005385">
    <property type="term" value="F:zinc ion transmembrane transporter activity"/>
    <property type="evidence" value="ECO:0007669"/>
    <property type="project" value="UniProtKB-UniRule"/>
</dbReference>
<feature type="transmembrane region" description="Helical" evidence="8">
    <location>
        <begin position="213"/>
        <end position="235"/>
    </location>
</feature>
<dbReference type="GO" id="GO:0005794">
    <property type="term" value="C:Golgi apparatus"/>
    <property type="evidence" value="ECO:0007669"/>
    <property type="project" value="TreeGrafter"/>
</dbReference>
<sequence length="712" mass="78739">MNLQDLLARVPLLLSYPAIVVASNLIIPTYEDIRASGDTNIILIDRFIRLVLLPIFSAACTVTIGFILGIIPNVFNEKKNDKTTFIKNSIPIFLMVTLTCQLTFILGTTQTTCLFLLTVKQGLLSVENKQKLPIIHLLKIYGPLAIISISIASPFKVSSILPILIAYVSVASSIHYLKPLMKTVSTKLDNILLSATDNTSSEKVEDTNSKNKVFVFSLIIIGMLCLLSLSIVSVILPMYHLQYSMIFVFVGCLAFLYLSLQDISTAEENNGSNESIWFTKYNILSTGVMSLILQYLSFNSIAASILKDILTISFVFVAELSSNIGMDVLEHRTNTHHHTHDHRASTDGKDSNTYSNSNIFKQMATSKDTRSIFSFLLLNTTFMFVQLLYSFRSKSLGLLSDSLHMALDCTSLLLGLIASILSKKPPSEKYPFSLSNYLETLSGFTNGVLLLGIVGGIYVEAIGRIFNPIHLKGTNELLVVAMIGLLVNLFGLFAFEHGHSHAHGNENMRGIFLHVLADTLGSVGVVISTLLIKLTHWHIFDPVASIFIATLILLSAIPLIKSTASNMLLKLDEKSHNSVKSALNQISSTPGITGYTTPRFWSSCMNAQTHSHAHSHNHSNEQHEHGHEHSHAEHNEKETVKQSPSLIGYVHVQYMDGENSTIIKKRVEKIFENEGIKAWIQVESKGSTCWCRGSSSSTTQNIVPQVIMPVKQ</sequence>
<evidence type="ECO:0000256" key="1">
    <source>
        <dbReference type="ARBA" id="ARBA00004141"/>
    </source>
</evidence>
<name>G0VBQ3_NAUCA</name>
<feature type="transmembrane region" description="Helical" evidence="8">
    <location>
        <begin position="372"/>
        <end position="391"/>
    </location>
</feature>
<evidence type="ECO:0000313" key="11">
    <source>
        <dbReference type="EMBL" id="CCC68379.1"/>
    </source>
</evidence>
<reference evidence="11 12" key="1">
    <citation type="journal article" date="2011" name="Proc. Natl. Acad. Sci. U.S.A.">
        <title>Evolutionary erosion of yeast sex chromosomes by mating-type switching accidents.</title>
        <authorList>
            <person name="Gordon J.L."/>
            <person name="Armisen D."/>
            <person name="Proux-Wera E."/>
            <person name="Oheigeartaigh S.S."/>
            <person name="Byrne K.P."/>
            <person name="Wolfe K.H."/>
        </authorList>
    </citation>
    <scope>NUCLEOTIDE SEQUENCE [LARGE SCALE GENOMIC DNA]</scope>
    <source>
        <strain evidence="12">ATCC 76901 / BCRC 22586 / CBS 4309 / NBRC 1992 / NRRL Y-12630</strain>
    </source>
</reference>
<protein>
    <recommendedName>
        <fullName evidence="8">Zinc transporter</fullName>
    </recommendedName>
</protein>
<feature type="transmembrane region" description="Helical" evidence="8">
    <location>
        <begin position="6"/>
        <end position="27"/>
    </location>
</feature>
<feature type="transmembrane region" description="Helical" evidence="8">
    <location>
        <begin position="511"/>
        <end position="532"/>
    </location>
</feature>
<comment type="caution">
    <text evidence="8">Lacks conserved residue(s) required for the propagation of feature annotation.</text>
</comment>
<comment type="similarity">
    <text evidence="2 8">Belongs to the cation diffusion facilitator (CDF) transporter (TC 2.A.4) family. SLC30A subfamily.</text>
</comment>
<feature type="transmembrane region" description="Helical" evidence="8">
    <location>
        <begin position="47"/>
        <end position="72"/>
    </location>
</feature>
<proteinExistence type="inferred from homology"/>
<reference key="2">
    <citation type="submission" date="2011-08" db="EMBL/GenBank/DDBJ databases">
        <title>Genome sequence of Naumovozyma castellii.</title>
        <authorList>
            <person name="Gordon J.L."/>
            <person name="Armisen D."/>
            <person name="Proux-Wera E."/>
            <person name="OhEigeartaigh S.S."/>
            <person name="Byrne K.P."/>
            <person name="Wolfe K.H."/>
        </authorList>
    </citation>
    <scope>NUCLEOTIDE SEQUENCE</scope>
    <source>
        <strain>Type strain:CBS 4309</strain>
    </source>
</reference>
<keyword evidence="4 8" id="KW-0812">Transmembrane</keyword>
<dbReference type="OrthoDB" id="78669at2759"/>
<evidence type="ECO:0000256" key="4">
    <source>
        <dbReference type="ARBA" id="ARBA00022692"/>
    </source>
</evidence>
<dbReference type="eggNOG" id="KOG1484">
    <property type="taxonomic scope" value="Eukaryota"/>
</dbReference>
<evidence type="ECO:0000256" key="2">
    <source>
        <dbReference type="ARBA" id="ARBA00008873"/>
    </source>
</evidence>
<dbReference type="GO" id="GO:0006882">
    <property type="term" value="P:intracellular zinc ion homeostasis"/>
    <property type="evidence" value="ECO:0007669"/>
    <property type="project" value="EnsemblFungi"/>
</dbReference>
<organism evidence="11 12">
    <name type="scientific">Naumovozyma castellii</name>
    <name type="common">Yeast</name>
    <name type="synonym">Saccharomyces castellii</name>
    <dbReference type="NCBI Taxonomy" id="27288"/>
    <lineage>
        <taxon>Eukaryota</taxon>
        <taxon>Fungi</taxon>
        <taxon>Dikarya</taxon>
        <taxon>Ascomycota</taxon>
        <taxon>Saccharomycotina</taxon>
        <taxon>Saccharomycetes</taxon>
        <taxon>Saccharomycetales</taxon>
        <taxon>Saccharomycetaceae</taxon>
        <taxon>Naumovozyma</taxon>
    </lineage>
</organism>
<dbReference type="PANTHER" id="PTHR45755:SF4">
    <property type="entry name" value="ZINC TRANSPORTER 7"/>
    <property type="match status" value="1"/>
</dbReference>